<sequence>MFTAYANFWKHYIDFKGRTKRSEFWWPFLFNNLIRLGFYLVVFINLIIPFNQEIKLMQDSALSTEGLSIWSEISPVMVTVIILWGIFELAILVPSLAIGVRRFRDAAFHWSFIFMYGAALVLTAIPMPVFLNIIVLVLSAGLTIASIVLWAFPSREKKPKPVKAPAQFVTPQGQVVFQGQANPFTQQGQPVNPQVPQAPFAQEAQTPNQARPVSSQGQVPNYAGPVAPQAPQGQVPNPAQPVTPQAGMGQVPNQAQPVAPQAGVGQFPNQAQPVAPQTGVGQAPYPNLDQSQGANGTMPQQGGNPMNQAQPQASQQAPGQPVQNPNNYNNPQQ</sequence>
<feature type="compositionally biased region" description="Low complexity" evidence="1">
    <location>
        <begin position="308"/>
        <end position="333"/>
    </location>
</feature>
<organism evidence="3 4">
    <name type="scientific">Streptococcus sobrinus</name>
    <dbReference type="NCBI Taxonomy" id="1310"/>
    <lineage>
        <taxon>Bacteria</taxon>
        <taxon>Bacillati</taxon>
        <taxon>Bacillota</taxon>
        <taxon>Bacilli</taxon>
        <taxon>Lactobacillales</taxon>
        <taxon>Streptococcaceae</taxon>
        <taxon>Streptococcus</taxon>
    </lineage>
</organism>
<dbReference type="GeneID" id="93923492"/>
<feature type="compositionally biased region" description="Low complexity" evidence="1">
    <location>
        <begin position="249"/>
        <end position="266"/>
    </location>
</feature>
<feature type="transmembrane region" description="Helical" evidence="2">
    <location>
        <begin position="76"/>
        <end position="100"/>
    </location>
</feature>
<evidence type="ECO:0000313" key="3">
    <source>
        <dbReference type="EMBL" id="AWN20379.1"/>
    </source>
</evidence>
<evidence type="ECO:0000256" key="2">
    <source>
        <dbReference type="SAM" id="Phobius"/>
    </source>
</evidence>
<feature type="compositionally biased region" description="Low complexity" evidence="1">
    <location>
        <begin position="223"/>
        <end position="242"/>
    </location>
</feature>
<evidence type="ECO:0000256" key="1">
    <source>
        <dbReference type="SAM" id="MobiDB-lite"/>
    </source>
</evidence>
<protein>
    <submittedName>
        <fullName evidence="3">DUF805 domain-containing protein</fullName>
    </submittedName>
</protein>
<accession>A0ABM6W591</accession>
<dbReference type="Proteomes" id="UP000245369">
    <property type="component" value="Chromosome"/>
</dbReference>
<keyword evidence="2" id="KW-0472">Membrane</keyword>
<dbReference type="EMBL" id="CP029490">
    <property type="protein sequence ID" value="AWN20379.1"/>
    <property type="molecule type" value="Genomic_DNA"/>
</dbReference>
<dbReference type="InterPro" id="IPR008523">
    <property type="entry name" value="DUF805"/>
</dbReference>
<feature type="compositionally biased region" description="Polar residues" evidence="1">
    <location>
        <begin position="288"/>
        <end position="307"/>
    </location>
</feature>
<dbReference type="RefSeq" id="WP_002962417.1">
    <property type="nucleotide sequence ID" value="NZ_CP029490.1"/>
</dbReference>
<feature type="compositionally biased region" description="Polar residues" evidence="1">
    <location>
        <begin position="203"/>
        <end position="219"/>
    </location>
</feature>
<reference evidence="3 4" key="1">
    <citation type="submission" date="2018-05" db="EMBL/GenBank/DDBJ databases">
        <title>Complete genome sequences of Streptococcus sobrinus.</title>
        <authorList>
            <person name="Sales M."/>
            <person name="Jensen P.A."/>
        </authorList>
    </citation>
    <scope>NUCLEOTIDE SEQUENCE [LARGE SCALE GENOMIC DNA]</scope>
    <source>
        <strain evidence="3 4">SL1</strain>
    </source>
</reference>
<evidence type="ECO:0000313" key="4">
    <source>
        <dbReference type="Proteomes" id="UP000245369"/>
    </source>
</evidence>
<gene>
    <name evidence="3" type="ORF">DK182_03035</name>
</gene>
<dbReference type="Pfam" id="PF05656">
    <property type="entry name" value="DUF805"/>
    <property type="match status" value="1"/>
</dbReference>
<keyword evidence="2" id="KW-1133">Transmembrane helix</keyword>
<feature type="transmembrane region" description="Helical" evidence="2">
    <location>
        <begin position="24"/>
        <end position="48"/>
    </location>
</feature>
<keyword evidence="2" id="KW-0812">Transmembrane</keyword>
<proteinExistence type="predicted"/>
<name>A0ABM6W591_9STRE</name>
<feature type="transmembrane region" description="Helical" evidence="2">
    <location>
        <begin position="107"/>
        <end position="127"/>
    </location>
</feature>
<feature type="region of interest" description="Disordered" evidence="1">
    <location>
        <begin position="200"/>
        <end position="333"/>
    </location>
</feature>
<keyword evidence="4" id="KW-1185">Reference proteome</keyword>
<feature type="transmembrane region" description="Helical" evidence="2">
    <location>
        <begin position="133"/>
        <end position="152"/>
    </location>
</feature>